<dbReference type="InterPro" id="IPR011009">
    <property type="entry name" value="Kinase-like_dom_sf"/>
</dbReference>
<dbReference type="CDD" id="cd14066">
    <property type="entry name" value="STKc_IRAK"/>
    <property type="match status" value="1"/>
</dbReference>
<evidence type="ECO:0000256" key="15">
    <source>
        <dbReference type="ARBA" id="ARBA00047951"/>
    </source>
</evidence>
<dbReference type="Pfam" id="PF01657">
    <property type="entry name" value="Stress-antifung"/>
    <property type="match status" value="2"/>
</dbReference>
<evidence type="ECO:0000256" key="3">
    <source>
        <dbReference type="ARBA" id="ARBA00022679"/>
    </source>
</evidence>
<dbReference type="InterPro" id="IPR038408">
    <property type="entry name" value="GNK2_sf"/>
</dbReference>
<evidence type="ECO:0000256" key="11">
    <source>
        <dbReference type="ARBA" id="ARBA00023136"/>
    </source>
</evidence>
<keyword evidence="6" id="KW-0677">Repeat</keyword>
<evidence type="ECO:0000256" key="16">
    <source>
        <dbReference type="PROSITE-ProRule" id="PRU10141"/>
    </source>
</evidence>
<evidence type="ECO:0000256" key="9">
    <source>
        <dbReference type="ARBA" id="ARBA00022840"/>
    </source>
</evidence>
<evidence type="ECO:0000259" key="19">
    <source>
        <dbReference type="PROSITE" id="PS50011"/>
    </source>
</evidence>
<keyword evidence="22" id="KW-1185">Reference proteome</keyword>
<dbReference type="EMBL" id="KB870811">
    <property type="protein sequence ID" value="EOA16194.1"/>
    <property type="molecule type" value="Genomic_DNA"/>
</dbReference>
<dbReference type="Gene3D" id="3.30.200.20">
    <property type="entry name" value="Phosphorylase Kinase, domain 1"/>
    <property type="match status" value="1"/>
</dbReference>
<keyword evidence="2" id="KW-0723">Serine/threonine-protein kinase</keyword>
<accession>R0GHB5</accession>
<feature type="chain" id="PRO_5004351298" description="Protein kinase domain-containing protein" evidence="18">
    <location>
        <begin position="22"/>
        <end position="649"/>
    </location>
</feature>
<dbReference type="PROSITE" id="PS51473">
    <property type="entry name" value="GNK2"/>
    <property type="match status" value="2"/>
</dbReference>
<keyword evidence="5 18" id="KW-0732">Signal</keyword>
<evidence type="ECO:0000313" key="22">
    <source>
        <dbReference type="Proteomes" id="UP000029121"/>
    </source>
</evidence>
<dbReference type="SMART" id="SM00220">
    <property type="entry name" value="S_TKc"/>
    <property type="match status" value="1"/>
</dbReference>
<dbReference type="Gene3D" id="3.30.430.20">
    <property type="entry name" value="Gnk2 domain, C-X8-C-X2-C motif"/>
    <property type="match status" value="2"/>
</dbReference>
<evidence type="ECO:0000256" key="12">
    <source>
        <dbReference type="ARBA" id="ARBA00023170"/>
    </source>
</evidence>
<dbReference type="FunFam" id="1.10.510.10:FF:000129">
    <property type="entry name" value="cysteine-rich receptor-like protein kinase 10"/>
    <property type="match status" value="1"/>
</dbReference>
<protein>
    <recommendedName>
        <fullName evidence="23">Protein kinase domain-containing protein</fullName>
    </recommendedName>
</protein>
<evidence type="ECO:0000256" key="1">
    <source>
        <dbReference type="ARBA" id="ARBA00004167"/>
    </source>
</evidence>
<keyword evidence="4 17" id="KW-0812">Transmembrane</keyword>
<evidence type="ECO:0000256" key="2">
    <source>
        <dbReference type="ARBA" id="ARBA00022527"/>
    </source>
</evidence>
<dbReference type="InterPro" id="IPR000719">
    <property type="entry name" value="Prot_kinase_dom"/>
</dbReference>
<comment type="subcellular location">
    <subcellularLocation>
        <location evidence="1">Membrane</location>
        <topology evidence="1">Single-pass membrane protein</topology>
    </subcellularLocation>
</comment>
<evidence type="ECO:0000256" key="18">
    <source>
        <dbReference type="SAM" id="SignalP"/>
    </source>
</evidence>
<feature type="domain" description="Gnk2-homologous" evidence="20">
    <location>
        <begin position="133"/>
        <end position="245"/>
    </location>
</feature>
<evidence type="ECO:0000259" key="20">
    <source>
        <dbReference type="PROSITE" id="PS51473"/>
    </source>
</evidence>
<evidence type="ECO:0000256" key="13">
    <source>
        <dbReference type="ARBA" id="ARBA00023180"/>
    </source>
</evidence>
<dbReference type="CDD" id="cd23509">
    <property type="entry name" value="Gnk2-like"/>
    <property type="match status" value="2"/>
</dbReference>
<evidence type="ECO:0000256" key="5">
    <source>
        <dbReference type="ARBA" id="ARBA00022729"/>
    </source>
</evidence>
<feature type="transmembrane region" description="Helical" evidence="17">
    <location>
        <begin position="271"/>
        <end position="293"/>
    </location>
</feature>
<dbReference type="KEGG" id="crb:17878340"/>
<keyword evidence="10 17" id="KW-1133">Transmembrane helix</keyword>
<evidence type="ECO:0000313" key="21">
    <source>
        <dbReference type="EMBL" id="EOA16194.1"/>
    </source>
</evidence>
<proteinExistence type="predicted"/>
<dbReference type="SUPFAM" id="SSF56112">
    <property type="entry name" value="Protein kinase-like (PK-like)"/>
    <property type="match status" value="1"/>
</dbReference>
<dbReference type="PROSITE" id="PS50011">
    <property type="entry name" value="PROTEIN_KINASE_DOM"/>
    <property type="match status" value="1"/>
</dbReference>
<evidence type="ECO:0000256" key="4">
    <source>
        <dbReference type="ARBA" id="ARBA00022692"/>
    </source>
</evidence>
<evidence type="ECO:0008006" key="23">
    <source>
        <dbReference type="Google" id="ProtNLM"/>
    </source>
</evidence>
<reference evidence="22" key="1">
    <citation type="journal article" date="2013" name="Nat. Genet.">
        <title>The Capsella rubella genome and the genomic consequences of rapid mating system evolution.</title>
        <authorList>
            <person name="Slotte T."/>
            <person name="Hazzouri K.M."/>
            <person name="Agren J.A."/>
            <person name="Koenig D."/>
            <person name="Maumus F."/>
            <person name="Guo Y.L."/>
            <person name="Steige K."/>
            <person name="Platts A.E."/>
            <person name="Escobar J.S."/>
            <person name="Newman L.K."/>
            <person name="Wang W."/>
            <person name="Mandakova T."/>
            <person name="Vello E."/>
            <person name="Smith L.M."/>
            <person name="Henz S.R."/>
            <person name="Steffen J."/>
            <person name="Takuno S."/>
            <person name="Brandvain Y."/>
            <person name="Coop G."/>
            <person name="Andolfatto P."/>
            <person name="Hu T.T."/>
            <person name="Blanchette M."/>
            <person name="Clark R.M."/>
            <person name="Quesneville H."/>
            <person name="Nordborg M."/>
            <person name="Gaut B.S."/>
            <person name="Lysak M.A."/>
            <person name="Jenkins J."/>
            <person name="Grimwood J."/>
            <person name="Chapman J."/>
            <person name="Prochnik S."/>
            <person name="Shu S."/>
            <person name="Rokhsar D."/>
            <person name="Schmutz J."/>
            <person name="Weigel D."/>
            <person name="Wright S.I."/>
        </authorList>
    </citation>
    <scope>NUCLEOTIDE SEQUENCE [LARGE SCALE GENOMIC DNA]</scope>
    <source>
        <strain evidence="22">cv. Monte Gargano</strain>
    </source>
</reference>
<feature type="signal peptide" evidence="18">
    <location>
        <begin position="1"/>
        <end position="21"/>
    </location>
</feature>
<keyword evidence="9 16" id="KW-0067">ATP-binding</keyword>
<evidence type="ECO:0000256" key="14">
    <source>
        <dbReference type="ARBA" id="ARBA00047558"/>
    </source>
</evidence>
<comment type="catalytic activity">
    <reaction evidence="14">
        <text>L-seryl-[protein] + ATP = O-phospho-L-seryl-[protein] + ADP + H(+)</text>
        <dbReference type="Rhea" id="RHEA:17989"/>
        <dbReference type="Rhea" id="RHEA-COMP:9863"/>
        <dbReference type="Rhea" id="RHEA-COMP:11604"/>
        <dbReference type="ChEBI" id="CHEBI:15378"/>
        <dbReference type="ChEBI" id="CHEBI:29999"/>
        <dbReference type="ChEBI" id="CHEBI:30616"/>
        <dbReference type="ChEBI" id="CHEBI:83421"/>
        <dbReference type="ChEBI" id="CHEBI:456216"/>
    </reaction>
</comment>
<evidence type="ECO:0000256" key="10">
    <source>
        <dbReference type="ARBA" id="ARBA00022989"/>
    </source>
</evidence>
<keyword evidence="13" id="KW-0325">Glycoprotein</keyword>
<feature type="domain" description="Protein kinase" evidence="19">
    <location>
        <begin position="334"/>
        <end position="611"/>
    </location>
</feature>
<sequence>MKQRSLFTILCFVLCVVSVSAQQQCINNGNFTPNSTYDVNLRLILSYLPSNVTAGEGFFYSGSIGTEQNRVFARGMCLPGSTSDDCSVCIKTASDGLLRSCLNQKGAFTWPGEPILCHVRYSSTFFDDISTELYPRKIIHNTGDINSNALTEFTPIWEGLMARMIVTTSVTKSKPSSSNSYYTADVAALTPSQNIYALMQCTPDLTPHSRDCESCLRQNVGDCGQKQVCIVIRASCFFRWDLKKFSKAFDNITLAASPPSLQPAKKAKAKAIVVILVPIVVVVIIIVIFVLLARRYAVLCWRRKKFQEFDFEQSGITTVDSLQFDFKTIKVATKNFSDRLGQGGFGAVFKGTLPNGIEIAVKRLSKASAQGEEEFKNEVLVVAKLQHRNLVRLFGFCLEGEEKILVYEFVPNKSLDYFLFDPTKHEILDWSRRYNIIEGIARGILYLHQDSRLTIIHRDLKASNILLDADMNPKIADFGMARIFGMDQSGANTNKIVGTRGYMPPEYVMQGLFSMKSDVYSFGVLVLEIICGQNNRFFQQSDNTTENFVTYAWRLWKSESLLELVDSSISENCEKEEVKRCIHIALLCVQKDPKDRPTLSTILLMLTSNTIDLPDPQPPGFFFSNRRNQLQEGLESSQCYSSETTFERV</sequence>
<evidence type="ECO:0000256" key="6">
    <source>
        <dbReference type="ARBA" id="ARBA00022737"/>
    </source>
</evidence>
<dbReference type="GO" id="GO:0005524">
    <property type="term" value="F:ATP binding"/>
    <property type="evidence" value="ECO:0007669"/>
    <property type="project" value="UniProtKB-UniRule"/>
</dbReference>
<dbReference type="PROSITE" id="PS00107">
    <property type="entry name" value="PROTEIN_KINASE_ATP"/>
    <property type="match status" value="1"/>
</dbReference>
<dbReference type="OrthoDB" id="547665at2759"/>
<evidence type="ECO:0000256" key="7">
    <source>
        <dbReference type="ARBA" id="ARBA00022741"/>
    </source>
</evidence>
<keyword evidence="11 17" id="KW-0472">Membrane</keyword>
<dbReference type="AlphaFoldDB" id="R0GHB5"/>
<dbReference type="InterPro" id="IPR017441">
    <property type="entry name" value="Protein_kinase_ATP_BS"/>
</dbReference>
<dbReference type="Gene3D" id="1.10.510.10">
    <property type="entry name" value="Transferase(Phosphotransferase) domain 1"/>
    <property type="match status" value="1"/>
</dbReference>
<feature type="domain" description="Gnk2-homologous" evidence="20">
    <location>
        <begin position="19"/>
        <end position="126"/>
    </location>
</feature>
<dbReference type="Pfam" id="PF07714">
    <property type="entry name" value="PK_Tyr_Ser-Thr"/>
    <property type="match status" value="1"/>
</dbReference>
<name>R0GHB5_9BRAS</name>
<evidence type="ECO:0000256" key="17">
    <source>
        <dbReference type="SAM" id="Phobius"/>
    </source>
</evidence>
<organism evidence="21 22">
    <name type="scientific">Capsella rubella</name>
    <dbReference type="NCBI Taxonomy" id="81985"/>
    <lineage>
        <taxon>Eukaryota</taxon>
        <taxon>Viridiplantae</taxon>
        <taxon>Streptophyta</taxon>
        <taxon>Embryophyta</taxon>
        <taxon>Tracheophyta</taxon>
        <taxon>Spermatophyta</taxon>
        <taxon>Magnoliopsida</taxon>
        <taxon>eudicotyledons</taxon>
        <taxon>Gunneridae</taxon>
        <taxon>Pentapetalae</taxon>
        <taxon>rosids</taxon>
        <taxon>malvids</taxon>
        <taxon>Brassicales</taxon>
        <taxon>Brassicaceae</taxon>
        <taxon>Camelineae</taxon>
        <taxon>Capsella</taxon>
    </lineage>
</organism>
<dbReference type="InterPro" id="IPR008271">
    <property type="entry name" value="Ser/Thr_kinase_AS"/>
</dbReference>
<dbReference type="InterPro" id="IPR002902">
    <property type="entry name" value="GNK2"/>
</dbReference>
<dbReference type="GO" id="GO:0042742">
    <property type="term" value="P:defense response to bacterium"/>
    <property type="evidence" value="ECO:0007669"/>
    <property type="project" value="TreeGrafter"/>
</dbReference>
<evidence type="ECO:0000256" key="8">
    <source>
        <dbReference type="ARBA" id="ARBA00022777"/>
    </source>
</evidence>
<dbReference type="Proteomes" id="UP000029121">
    <property type="component" value="Unassembled WGS sequence"/>
</dbReference>
<gene>
    <name evidence="21" type="ORF">CARUB_v10004334mg</name>
</gene>
<keyword evidence="7 16" id="KW-0547">Nucleotide-binding</keyword>
<dbReference type="eggNOG" id="ENOG502QWDY">
    <property type="taxonomic scope" value="Eukaryota"/>
</dbReference>
<dbReference type="GO" id="GO:0004674">
    <property type="term" value="F:protein serine/threonine kinase activity"/>
    <property type="evidence" value="ECO:0007669"/>
    <property type="project" value="UniProtKB-KW"/>
</dbReference>
<dbReference type="FunFam" id="3.30.200.20:FF:000142">
    <property type="entry name" value="Cysteine-rich receptor-like protein kinase 10"/>
    <property type="match status" value="1"/>
</dbReference>
<dbReference type="GO" id="GO:0005886">
    <property type="term" value="C:plasma membrane"/>
    <property type="evidence" value="ECO:0007669"/>
    <property type="project" value="TreeGrafter"/>
</dbReference>
<feature type="binding site" evidence="16">
    <location>
        <position position="362"/>
    </location>
    <ligand>
        <name>ATP</name>
        <dbReference type="ChEBI" id="CHEBI:30616"/>
    </ligand>
</feature>
<dbReference type="PANTHER" id="PTHR27002:SF1064">
    <property type="entry name" value="CYSTEINE-RICH RECEPTOR-LIKE PROTEIN KINASE 14-RELATED"/>
    <property type="match status" value="1"/>
</dbReference>
<dbReference type="PANTHER" id="PTHR27002">
    <property type="entry name" value="RECEPTOR-LIKE SERINE/THREONINE-PROTEIN KINASE SD1-8"/>
    <property type="match status" value="1"/>
</dbReference>
<dbReference type="PROSITE" id="PS00108">
    <property type="entry name" value="PROTEIN_KINASE_ST"/>
    <property type="match status" value="1"/>
</dbReference>
<keyword evidence="8" id="KW-0418">Kinase</keyword>
<dbReference type="InterPro" id="IPR001245">
    <property type="entry name" value="Ser-Thr/Tyr_kinase_cat_dom"/>
</dbReference>
<keyword evidence="3" id="KW-0808">Transferase</keyword>
<keyword evidence="12" id="KW-0675">Receptor</keyword>
<comment type="catalytic activity">
    <reaction evidence="15">
        <text>L-threonyl-[protein] + ATP = O-phospho-L-threonyl-[protein] + ADP + H(+)</text>
        <dbReference type="Rhea" id="RHEA:46608"/>
        <dbReference type="Rhea" id="RHEA-COMP:11060"/>
        <dbReference type="Rhea" id="RHEA-COMP:11605"/>
        <dbReference type="ChEBI" id="CHEBI:15378"/>
        <dbReference type="ChEBI" id="CHEBI:30013"/>
        <dbReference type="ChEBI" id="CHEBI:30616"/>
        <dbReference type="ChEBI" id="CHEBI:61977"/>
        <dbReference type="ChEBI" id="CHEBI:456216"/>
    </reaction>
</comment>